<keyword evidence="2" id="KW-1185">Reference proteome</keyword>
<name>A0AAQ3QMP0_9LILI</name>
<evidence type="ECO:0000313" key="2">
    <source>
        <dbReference type="Proteomes" id="UP001327560"/>
    </source>
</evidence>
<dbReference type="Proteomes" id="UP001327560">
    <property type="component" value="Chromosome 7"/>
</dbReference>
<organism evidence="1 2">
    <name type="scientific">Canna indica</name>
    <name type="common">Indian-shot</name>
    <dbReference type="NCBI Taxonomy" id="4628"/>
    <lineage>
        <taxon>Eukaryota</taxon>
        <taxon>Viridiplantae</taxon>
        <taxon>Streptophyta</taxon>
        <taxon>Embryophyta</taxon>
        <taxon>Tracheophyta</taxon>
        <taxon>Spermatophyta</taxon>
        <taxon>Magnoliopsida</taxon>
        <taxon>Liliopsida</taxon>
        <taxon>Zingiberales</taxon>
        <taxon>Cannaceae</taxon>
        <taxon>Canna</taxon>
    </lineage>
</organism>
<accession>A0AAQ3QMP0</accession>
<sequence>MLHSIEAKVEGLPEEGEFSTKVGGEVRRWRRQCLLGDIFGNGLMMKVTFVNHEDDSGLPSALVLEYLIFGERDNLRALCKILKTT</sequence>
<proteinExistence type="predicted"/>
<reference evidence="1 2" key="1">
    <citation type="submission" date="2023-10" db="EMBL/GenBank/DDBJ databases">
        <title>Chromosome-scale genome assembly provides insights into flower coloration mechanisms of Canna indica.</title>
        <authorList>
            <person name="Li C."/>
        </authorList>
    </citation>
    <scope>NUCLEOTIDE SEQUENCE [LARGE SCALE GENOMIC DNA]</scope>
    <source>
        <tissue evidence="1">Flower</tissue>
    </source>
</reference>
<dbReference type="EMBL" id="CP136896">
    <property type="protein sequence ID" value="WOL13695.1"/>
    <property type="molecule type" value="Genomic_DNA"/>
</dbReference>
<gene>
    <name evidence="1" type="ORF">Cni_G22469</name>
</gene>
<evidence type="ECO:0000313" key="1">
    <source>
        <dbReference type="EMBL" id="WOL13695.1"/>
    </source>
</evidence>
<protein>
    <submittedName>
        <fullName evidence="1">Uncharacterized protein</fullName>
    </submittedName>
</protein>
<dbReference type="AlphaFoldDB" id="A0AAQ3QMP0"/>